<dbReference type="Proteomes" id="UP000034228">
    <property type="component" value="Unassembled WGS sequence"/>
</dbReference>
<dbReference type="EMBL" id="LAHO01000012">
    <property type="protein sequence ID" value="KKO44958.1"/>
    <property type="molecule type" value="Genomic_DNA"/>
</dbReference>
<organism evidence="1 2">
    <name type="scientific">Arsukibacterium ikkense</name>
    <dbReference type="NCBI Taxonomy" id="336831"/>
    <lineage>
        <taxon>Bacteria</taxon>
        <taxon>Pseudomonadati</taxon>
        <taxon>Pseudomonadota</taxon>
        <taxon>Gammaproteobacteria</taxon>
        <taxon>Chromatiales</taxon>
        <taxon>Chromatiaceae</taxon>
        <taxon>Arsukibacterium</taxon>
    </lineage>
</organism>
<evidence type="ECO:0008006" key="3">
    <source>
        <dbReference type="Google" id="ProtNLM"/>
    </source>
</evidence>
<protein>
    <recommendedName>
        <fullName evidence="3">Periplasmic or secreted lipoprotein</fullName>
    </recommendedName>
</protein>
<keyword evidence="2" id="KW-1185">Reference proteome</keyword>
<evidence type="ECO:0000313" key="2">
    <source>
        <dbReference type="Proteomes" id="UP000034228"/>
    </source>
</evidence>
<gene>
    <name evidence="1" type="ORF">WG68_12495</name>
</gene>
<proteinExistence type="predicted"/>
<sequence>MYCSNKDINKLIRRFISLGWTFIKGKKHGKLIHPSGKESVVIASSPSDKRAMHSIQKHIRHASRKACEM</sequence>
<name>A0A0M2V718_9GAMM</name>
<reference evidence="1 2" key="1">
    <citation type="submission" date="2015-03" db="EMBL/GenBank/DDBJ databases">
        <title>Draft genome sequences of two protease-producing strains of Arsukibacterium isolated from two cold and alkaline environments.</title>
        <authorList>
            <person name="Lylloff J.E."/>
            <person name="Skov L.B."/>
            <person name="Jepsen M."/>
            <person name="Hallin P.F."/>
            <person name="Sorensen S.J."/>
            <person name="Stougaard P."/>
            <person name="Glaring M.A."/>
        </authorList>
    </citation>
    <scope>NUCLEOTIDE SEQUENCE [LARGE SCALE GENOMIC DNA]</scope>
    <source>
        <strain evidence="1 2">GCM72</strain>
    </source>
</reference>
<comment type="caution">
    <text evidence="1">The sequence shown here is derived from an EMBL/GenBank/DDBJ whole genome shotgun (WGS) entry which is preliminary data.</text>
</comment>
<accession>A0A0M2V718</accession>
<dbReference type="SUPFAM" id="SSF54786">
    <property type="entry name" value="YcfA/nrd intein domain"/>
    <property type="match status" value="1"/>
</dbReference>
<dbReference type="AlphaFoldDB" id="A0A0M2V718"/>
<evidence type="ECO:0000313" key="1">
    <source>
        <dbReference type="EMBL" id="KKO44958.1"/>
    </source>
</evidence>